<feature type="region of interest" description="Disordered" evidence="1">
    <location>
        <begin position="228"/>
        <end position="280"/>
    </location>
</feature>
<gene>
    <name evidence="2" type="ORF">BJ875DRAFT_111826</name>
</gene>
<feature type="compositionally biased region" description="Basic and acidic residues" evidence="1">
    <location>
        <begin position="269"/>
        <end position="280"/>
    </location>
</feature>
<reference evidence="2" key="1">
    <citation type="journal article" date="2021" name="IMA Fungus">
        <title>Genomic characterization of three marine fungi, including Emericellopsis atlantica sp. nov. with signatures of a generalist lifestyle and marine biomass degradation.</title>
        <authorList>
            <person name="Hagestad O.C."/>
            <person name="Hou L."/>
            <person name="Andersen J.H."/>
            <person name="Hansen E.H."/>
            <person name="Altermark B."/>
            <person name="Li C."/>
            <person name="Kuhnert E."/>
            <person name="Cox R.J."/>
            <person name="Crous P.W."/>
            <person name="Spatafora J.W."/>
            <person name="Lail K."/>
            <person name="Amirebrahimi M."/>
            <person name="Lipzen A."/>
            <person name="Pangilinan J."/>
            <person name="Andreopoulos W."/>
            <person name="Hayes R.D."/>
            <person name="Ng V."/>
            <person name="Grigoriev I.V."/>
            <person name="Jackson S.A."/>
            <person name="Sutton T.D.S."/>
            <person name="Dobson A.D.W."/>
            <person name="Rama T."/>
        </authorList>
    </citation>
    <scope>NUCLEOTIDE SEQUENCE</scope>
    <source>
        <strain evidence="2">TRa018bII</strain>
    </source>
</reference>
<organism evidence="2 3">
    <name type="scientific">Amylocarpus encephaloides</name>
    <dbReference type="NCBI Taxonomy" id="45428"/>
    <lineage>
        <taxon>Eukaryota</taxon>
        <taxon>Fungi</taxon>
        <taxon>Dikarya</taxon>
        <taxon>Ascomycota</taxon>
        <taxon>Pezizomycotina</taxon>
        <taxon>Leotiomycetes</taxon>
        <taxon>Helotiales</taxon>
        <taxon>Helotiales incertae sedis</taxon>
        <taxon>Amylocarpus</taxon>
    </lineage>
</organism>
<feature type="compositionally biased region" description="Polar residues" evidence="1">
    <location>
        <begin position="33"/>
        <end position="51"/>
    </location>
</feature>
<feature type="compositionally biased region" description="Low complexity" evidence="1">
    <location>
        <begin position="52"/>
        <end position="61"/>
    </location>
</feature>
<feature type="compositionally biased region" description="Low complexity" evidence="1">
    <location>
        <begin position="133"/>
        <end position="144"/>
    </location>
</feature>
<protein>
    <submittedName>
        <fullName evidence="2">Uncharacterized protein</fullName>
    </submittedName>
</protein>
<evidence type="ECO:0000313" key="2">
    <source>
        <dbReference type="EMBL" id="KAG9231627.1"/>
    </source>
</evidence>
<keyword evidence="3" id="KW-1185">Reference proteome</keyword>
<feature type="compositionally biased region" description="Low complexity" evidence="1">
    <location>
        <begin position="251"/>
        <end position="261"/>
    </location>
</feature>
<feature type="compositionally biased region" description="Polar residues" evidence="1">
    <location>
        <begin position="100"/>
        <end position="110"/>
    </location>
</feature>
<feature type="region of interest" description="Disordered" evidence="1">
    <location>
        <begin position="293"/>
        <end position="379"/>
    </location>
</feature>
<feature type="region of interest" description="Disordered" evidence="1">
    <location>
        <begin position="1"/>
        <end position="155"/>
    </location>
</feature>
<feature type="compositionally biased region" description="Low complexity" evidence="1">
    <location>
        <begin position="348"/>
        <end position="379"/>
    </location>
</feature>
<comment type="caution">
    <text evidence="2">The sequence shown here is derived from an EMBL/GenBank/DDBJ whole genome shotgun (WGS) entry which is preliminary data.</text>
</comment>
<evidence type="ECO:0000313" key="3">
    <source>
        <dbReference type="Proteomes" id="UP000824998"/>
    </source>
</evidence>
<dbReference type="EMBL" id="MU251590">
    <property type="protein sequence ID" value="KAG9231627.1"/>
    <property type="molecule type" value="Genomic_DNA"/>
</dbReference>
<feature type="compositionally biased region" description="Low complexity" evidence="1">
    <location>
        <begin position="310"/>
        <end position="329"/>
    </location>
</feature>
<evidence type="ECO:0000256" key="1">
    <source>
        <dbReference type="SAM" id="MobiDB-lite"/>
    </source>
</evidence>
<feature type="compositionally biased region" description="Polar residues" evidence="1">
    <location>
        <begin position="1"/>
        <end position="11"/>
    </location>
</feature>
<sequence>MTVPTYQTPYSGSPYGASVPTSSAPHLMPNFMPATTSSQSFPMNASNMNRTPQQQHQAQRMQPPPTASTPTSGGMASPFGGMPLTTPGPTTPSQLSTPQNPNKASLQTPNHQQSQGGGHGGTIVTPQTPNFPPGANAGNNIASPLSPGSQSREKERVSLLLDINAELLREVMHLQNLQGGPKKEESPHVTAVDKEKAERFKVSVTKEYVECMRRLQSNLAYLAAIADRSHKPSSQIPPHPAIMFAPSVTQKSTSSAPSSSPKAEEGEEGEKAERAHQDRIELLKDCYKQLQALFPGVDPHKEPPMPQPNPAARTQAQQQQMAQQQKQQQGQGGDPHHQQKIQNDLLRQKTMQQVQQQAQTQQPMPQGMQGMNPQQTQNR</sequence>
<accession>A0A9P8C309</accession>
<proteinExistence type="predicted"/>
<name>A0A9P8C309_9HELO</name>
<dbReference type="Proteomes" id="UP000824998">
    <property type="component" value="Unassembled WGS sequence"/>
</dbReference>
<dbReference type="OrthoDB" id="2530523at2759"/>
<dbReference type="AlphaFoldDB" id="A0A9P8C309"/>
<feature type="compositionally biased region" description="Low complexity" evidence="1">
    <location>
        <begin position="83"/>
        <end position="99"/>
    </location>
</feature>